<comment type="caution">
    <text evidence="1">The sequence shown here is derived from an EMBL/GenBank/DDBJ whole genome shotgun (WGS) entry which is preliminary data.</text>
</comment>
<evidence type="ECO:0000313" key="3">
    <source>
        <dbReference type="Proteomes" id="UP000663869"/>
    </source>
</evidence>
<dbReference type="EMBL" id="CAJOBQ010003957">
    <property type="protein sequence ID" value="CAF4622917.1"/>
    <property type="molecule type" value="Genomic_DNA"/>
</dbReference>
<dbReference type="Proteomes" id="UP000663862">
    <property type="component" value="Unassembled WGS sequence"/>
</dbReference>
<organism evidence="1 3">
    <name type="scientific">Rotaria socialis</name>
    <dbReference type="NCBI Taxonomy" id="392032"/>
    <lineage>
        <taxon>Eukaryota</taxon>
        <taxon>Metazoa</taxon>
        <taxon>Spiralia</taxon>
        <taxon>Gnathifera</taxon>
        <taxon>Rotifera</taxon>
        <taxon>Eurotatoria</taxon>
        <taxon>Bdelloidea</taxon>
        <taxon>Philodinida</taxon>
        <taxon>Philodinidae</taxon>
        <taxon>Rotaria</taxon>
    </lineage>
</organism>
<accession>A0A817ZS89</accession>
<dbReference type="EMBL" id="CAJNYU010000865">
    <property type="protein sequence ID" value="CAF3394824.1"/>
    <property type="molecule type" value="Genomic_DNA"/>
</dbReference>
<evidence type="ECO:0000313" key="1">
    <source>
        <dbReference type="EMBL" id="CAF3394824.1"/>
    </source>
</evidence>
<name>A0A817ZS89_9BILA</name>
<dbReference type="Proteomes" id="UP000663869">
    <property type="component" value="Unassembled WGS sequence"/>
</dbReference>
<proteinExistence type="predicted"/>
<feature type="non-terminal residue" evidence="1">
    <location>
        <position position="34"/>
    </location>
</feature>
<dbReference type="AlphaFoldDB" id="A0A817ZS89"/>
<sequence>MRIPAYNEENSFRALQVARYVRHVSDWIGMGRDG</sequence>
<gene>
    <name evidence="1" type="ORF">FME351_LOCUS8497</name>
    <name evidence="2" type="ORF">TSG867_LOCUS29133</name>
</gene>
<evidence type="ECO:0000313" key="2">
    <source>
        <dbReference type="EMBL" id="CAF4622917.1"/>
    </source>
</evidence>
<reference evidence="1" key="1">
    <citation type="submission" date="2021-02" db="EMBL/GenBank/DDBJ databases">
        <authorList>
            <person name="Nowell W R."/>
        </authorList>
    </citation>
    <scope>NUCLEOTIDE SEQUENCE</scope>
</reference>
<protein>
    <submittedName>
        <fullName evidence="1">Uncharacterized protein</fullName>
    </submittedName>
</protein>